<dbReference type="Gene3D" id="2.60.40.1670">
    <property type="entry name" value="beta-sandwich domain of Sec23/24"/>
    <property type="match status" value="1"/>
</dbReference>
<dbReference type="InterPro" id="IPR036465">
    <property type="entry name" value="vWFA_dom_sf"/>
</dbReference>
<dbReference type="GO" id="GO:0006886">
    <property type="term" value="P:intracellular protein transport"/>
    <property type="evidence" value="ECO:0007669"/>
    <property type="project" value="InterPro"/>
</dbReference>
<proteinExistence type="predicted"/>
<dbReference type="InterPro" id="IPR006900">
    <property type="entry name" value="Sec23/24_helical_dom"/>
</dbReference>
<dbReference type="PANTHER" id="PTHR13803:SF4">
    <property type="entry name" value="SECRETORY 24CD, ISOFORM C"/>
    <property type="match status" value="1"/>
</dbReference>
<dbReference type="InterPro" id="IPR036174">
    <property type="entry name" value="Znf_Sec23_Sec24_sf"/>
</dbReference>
<dbReference type="Gene3D" id="3.40.50.410">
    <property type="entry name" value="von Willebrand factor, type A domain"/>
    <property type="match status" value="1"/>
</dbReference>
<evidence type="ECO:0000313" key="4">
    <source>
        <dbReference type="EMBL" id="CAE4608384.1"/>
    </source>
</evidence>
<evidence type="ECO:0000259" key="1">
    <source>
        <dbReference type="Pfam" id="PF04810"/>
    </source>
</evidence>
<dbReference type="Gene3D" id="2.30.30.380">
    <property type="entry name" value="Zn-finger domain of Sec23/24"/>
    <property type="match status" value="1"/>
</dbReference>
<dbReference type="SUPFAM" id="SSF82754">
    <property type="entry name" value="C-terminal, gelsolin-like domain of Sec23/24"/>
    <property type="match status" value="1"/>
</dbReference>
<dbReference type="PANTHER" id="PTHR13803">
    <property type="entry name" value="SEC24-RELATED PROTEIN"/>
    <property type="match status" value="1"/>
</dbReference>
<dbReference type="InterPro" id="IPR012990">
    <property type="entry name" value="Beta-sandwich_Sec23_24"/>
</dbReference>
<dbReference type="SUPFAM" id="SSF82919">
    <property type="entry name" value="Zn-finger domain of Sec23/24"/>
    <property type="match status" value="1"/>
</dbReference>
<dbReference type="SUPFAM" id="SSF81811">
    <property type="entry name" value="Helical domain of Sec23/24"/>
    <property type="match status" value="1"/>
</dbReference>
<dbReference type="Gene3D" id="1.20.120.730">
    <property type="entry name" value="Sec23/Sec24 helical domain"/>
    <property type="match status" value="1"/>
</dbReference>
<dbReference type="Pfam" id="PF04815">
    <property type="entry name" value="Sec23_helical"/>
    <property type="match status" value="1"/>
</dbReference>
<dbReference type="Pfam" id="PF04810">
    <property type="entry name" value="zf-Sec23_Sec24"/>
    <property type="match status" value="1"/>
</dbReference>
<dbReference type="InterPro" id="IPR036175">
    <property type="entry name" value="Sec23/24_helical_dom_sf"/>
</dbReference>
<accession>A0A7S4RCG7</accession>
<feature type="domain" description="Sec23/Sec24 beta-sandwich" evidence="3">
    <location>
        <begin position="463"/>
        <end position="562"/>
    </location>
</feature>
<dbReference type="GO" id="GO:0070971">
    <property type="term" value="C:endoplasmic reticulum exit site"/>
    <property type="evidence" value="ECO:0007669"/>
    <property type="project" value="TreeGrafter"/>
</dbReference>
<dbReference type="GO" id="GO:0000149">
    <property type="term" value="F:SNARE binding"/>
    <property type="evidence" value="ECO:0007669"/>
    <property type="project" value="TreeGrafter"/>
</dbReference>
<dbReference type="SUPFAM" id="SSF53300">
    <property type="entry name" value="vWA-like"/>
    <property type="match status" value="1"/>
</dbReference>
<dbReference type="Pfam" id="PF08033">
    <property type="entry name" value="Sec23_BS"/>
    <property type="match status" value="1"/>
</dbReference>
<dbReference type="GO" id="GO:0090110">
    <property type="term" value="P:COPII-coated vesicle cargo loading"/>
    <property type="evidence" value="ECO:0007669"/>
    <property type="project" value="TreeGrafter"/>
</dbReference>
<dbReference type="InterPro" id="IPR006895">
    <property type="entry name" value="Znf_Sec23_Sec24"/>
</dbReference>
<dbReference type="InterPro" id="IPR029006">
    <property type="entry name" value="ADF-H/Gelsolin-like_dom_sf"/>
</dbReference>
<dbReference type="InterPro" id="IPR036180">
    <property type="entry name" value="Gelsolin-like_dom_sf"/>
</dbReference>
<feature type="domain" description="Zinc finger Sec23/Sec24-type" evidence="1">
    <location>
        <begin position="71"/>
        <end position="102"/>
    </location>
</feature>
<dbReference type="Gene3D" id="3.40.20.10">
    <property type="entry name" value="Severin"/>
    <property type="match status" value="1"/>
</dbReference>
<reference evidence="4" key="1">
    <citation type="submission" date="2021-01" db="EMBL/GenBank/DDBJ databases">
        <authorList>
            <person name="Corre E."/>
            <person name="Pelletier E."/>
            <person name="Niang G."/>
            <person name="Scheremetjew M."/>
            <person name="Finn R."/>
            <person name="Kale V."/>
            <person name="Holt S."/>
            <person name="Cochrane G."/>
            <person name="Meng A."/>
            <person name="Brown T."/>
            <person name="Cohen L."/>
        </authorList>
    </citation>
    <scope>NUCLEOTIDE SEQUENCE</scope>
    <source>
        <strain evidence="4">GSO104</strain>
    </source>
</reference>
<organism evidence="4">
    <name type="scientific">Ditylum brightwellii</name>
    <dbReference type="NCBI Taxonomy" id="49249"/>
    <lineage>
        <taxon>Eukaryota</taxon>
        <taxon>Sar</taxon>
        <taxon>Stramenopiles</taxon>
        <taxon>Ochrophyta</taxon>
        <taxon>Bacillariophyta</taxon>
        <taxon>Mediophyceae</taxon>
        <taxon>Lithodesmiophycidae</taxon>
        <taxon>Lithodesmiales</taxon>
        <taxon>Lithodesmiaceae</taxon>
        <taxon>Ditylum</taxon>
    </lineage>
</organism>
<dbReference type="GO" id="GO:0030127">
    <property type="term" value="C:COPII vesicle coat"/>
    <property type="evidence" value="ECO:0007669"/>
    <property type="project" value="InterPro"/>
</dbReference>
<evidence type="ECO:0000259" key="2">
    <source>
        <dbReference type="Pfam" id="PF04815"/>
    </source>
</evidence>
<dbReference type="InterPro" id="IPR050550">
    <property type="entry name" value="SEC23_SEC24_subfamily"/>
</dbReference>
<evidence type="ECO:0000259" key="3">
    <source>
        <dbReference type="Pfam" id="PF08033"/>
    </source>
</evidence>
<dbReference type="EMBL" id="HBNS01019510">
    <property type="protein sequence ID" value="CAE4608384.1"/>
    <property type="molecule type" value="Transcribed_RNA"/>
</dbReference>
<protein>
    <recommendedName>
        <fullName evidence="5">Protein transport protein SEC23</fullName>
    </recommendedName>
</protein>
<name>A0A7S4RCG7_9STRA</name>
<dbReference type="SUPFAM" id="SSF81995">
    <property type="entry name" value="beta-sandwich domain of Sec23/24"/>
    <property type="match status" value="1"/>
</dbReference>
<sequence>MRSTFHCVPRDKKALRKVTGNVGGSNSVGDLLGVLITPLGVPCTDDVPPSELNIELITVLSSSAQERTINPIRCNRCGTYLNPYCILSPNNTSFTCNICSSKTFNILPTTSDAILTTDANIALTYGMKCSTLEYDVGGMYDLKPRKQNVHLYALDSNPLYLNSYLAALSSLGEELISSGQKIGVCIVTSTQVLIPYFKKIQKRVERYTDNNTPVPPSTTKSGQEAYTYELSLVVMSDLREPFAPLPLEEWIFGDRKLFQDLLRSIPGLVAECKEEEGNCGGVSLGVLMESMKEFGGRGTLLTSHRPTFGVGALRDREVGQNSLYSKEKTEKPLYTPLQKLTKRNQKASSNNDKTSNQADMMDQNAATYYCNLGTECMKHRVRLDIVLTTNWKTTADPSWSTDVSAVIKRREFFDVATLGELCKASCGKFTWLKMRTNGGVGEYDVDYLREELIKLALGDIGGDAIFKVRCSSGLQVKSFLPRDPLGTTIERDFSSPELELSSISPDTCIAVELEHKVGGIPRDSNSKDKDEDPMVYIQSALLYTNQAGRRRVRVTTLALRTSTTAADIFRAADFGAVTAFMTRQAVADLQQDDYCEEGTIQRARSRVINRCVNILANYRMNTSAAKSPPGQLILPESLQLLPLFCMSLRKSPILRPSLARSKSSDYPSPLADERAYRLLYGGAVSPAMALLCVHPNLYKLNNMTPEEGEWFTPKLQERSQFPPGSREAVAFCKPYIHIPSSIQPSIACIDDDGIYILDDGFTLHLYVGQTVDDQARSDLLTKSEGSMAFDGITTETDLGRRVWNIIRQLRVCDRMSCGGSNLSVLSSRPTHAPVVIITAKKGGMGIASGGMEDMILPLLADDPTMHDKGYVDFLCALHGKIKEAVSKD</sequence>
<evidence type="ECO:0008006" key="5">
    <source>
        <dbReference type="Google" id="ProtNLM"/>
    </source>
</evidence>
<dbReference type="AlphaFoldDB" id="A0A7S4RCG7"/>
<gene>
    <name evidence="4" type="ORF">DBRI00130_LOCUS15529</name>
</gene>
<feature type="domain" description="Sec23/Sec24 helical" evidence="2">
    <location>
        <begin position="573"/>
        <end position="658"/>
    </location>
</feature>
<dbReference type="GO" id="GO:0008270">
    <property type="term" value="F:zinc ion binding"/>
    <property type="evidence" value="ECO:0007669"/>
    <property type="project" value="InterPro"/>
</dbReference>